<proteinExistence type="predicted"/>
<dbReference type="EMBL" id="KF120034">
    <property type="protein sequence ID" value="AIA87302.1"/>
    <property type="molecule type" value="Genomic_DNA"/>
</dbReference>
<sequence>MGKTWYFNEKKCVGVWYVFTDLPKVGELYKYNVKQANGREIFKMTPLHMYLKKNL</sequence>
<name>A0A060BX83_9STRE</name>
<dbReference type="AlphaFoldDB" id="A0A060BX83"/>
<protein>
    <submittedName>
        <fullName evidence="1">CAZy families CBM48|GH13 protein</fullName>
    </submittedName>
</protein>
<accession>A0A060BX83</accession>
<organism evidence="1">
    <name type="scientific">uncultured Streptococcus sp</name>
    <dbReference type="NCBI Taxonomy" id="83427"/>
    <lineage>
        <taxon>Bacteria</taxon>
        <taxon>Bacillati</taxon>
        <taxon>Bacillota</taxon>
        <taxon>Bacilli</taxon>
        <taxon>Lactobacillales</taxon>
        <taxon>Streptococcaceae</taxon>
        <taxon>Streptococcus</taxon>
        <taxon>environmental samples</taxon>
    </lineage>
</organism>
<evidence type="ECO:0000313" key="1">
    <source>
        <dbReference type="EMBL" id="AIA87302.1"/>
    </source>
</evidence>
<reference evidence="1" key="1">
    <citation type="journal article" date="2013" name="Environ. Microbiol.">
        <title>Seasonally variable intestinal metagenomes of the red palm weevil (Rhynchophorus ferrugineus).</title>
        <authorList>
            <person name="Jia S."/>
            <person name="Zhang X."/>
            <person name="Zhang G."/>
            <person name="Yin A."/>
            <person name="Zhang S."/>
            <person name="Li F."/>
            <person name="Wang L."/>
            <person name="Zhao D."/>
            <person name="Yun Q."/>
            <person name="Tala"/>
            <person name="Wang J."/>
            <person name="Sun G."/>
            <person name="Baabdullah M."/>
            <person name="Yu X."/>
            <person name="Hu S."/>
            <person name="Al-Mssallem I.S."/>
            <person name="Yu J."/>
        </authorList>
    </citation>
    <scope>NUCLEOTIDE SEQUENCE</scope>
</reference>